<dbReference type="AlphaFoldDB" id="A0A0M0LPA5"/>
<proteinExistence type="predicted"/>
<organism evidence="2 3">
    <name type="scientific">Chrysochromulina tobinii</name>
    <dbReference type="NCBI Taxonomy" id="1460289"/>
    <lineage>
        <taxon>Eukaryota</taxon>
        <taxon>Haptista</taxon>
        <taxon>Haptophyta</taxon>
        <taxon>Prymnesiophyceae</taxon>
        <taxon>Prymnesiales</taxon>
        <taxon>Chrysochromulinaceae</taxon>
        <taxon>Chrysochromulina</taxon>
    </lineage>
</organism>
<protein>
    <submittedName>
        <fullName evidence="2">Uncharacterized protein</fullName>
    </submittedName>
</protein>
<evidence type="ECO:0000256" key="1">
    <source>
        <dbReference type="SAM" id="Coils"/>
    </source>
</evidence>
<sequence length="109" mass="12857">MMLQSLGFIRNPALGKAFREWRRWSEKAREDADEAGRAALAADRLSKQEQRLMAEAARREAEMARRARESEVERLVMRGELEGCEIEEMQRRRLALRQQAIDAMRHLFR</sequence>
<reference evidence="3" key="1">
    <citation type="journal article" date="2015" name="PLoS Genet.">
        <title>Genome Sequence and Transcriptome Analyses of Chrysochromulina tobin: Metabolic Tools for Enhanced Algal Fitness in the Prominent Order Prymnesiales (Haptophyceae).</title>
        <authorList>
            <person name="Hovde B.T."/>
            <person name="Deodato C.R."/>
            <person name="Hunsperger H.M."/>
            <person name="Ryken S.A."/>
            <person name="Yost W."/>
            <person name="Jha R.K."/>
            <person name="Patterson J."/>
            <person name="Monnat R.J. Jr."/>
            <person name="Barlow S.B."/>
            <person name="Starkenburg S.R."/>
            <person name="Cattolico R.A."/>
        </authorList>
    </citation>
    <scope>NUCLEOTIDE SEQUENCE</scope>
    <source>
        <strain evidence="3">CCMP291</strain>
    </source>
</reference>
<dbReference type="Proteomes" id="UP000037460">
    <property type="component" value="Unassembled WGS sequence"/>
</dbReference>
<comment type="caution">
    <text evidence="2">The sequence shown here is derived from an EMBL/GenBank/DDBJ whole genome shotgun (WGS) entry which is preliminary data.</text>
</comment>
<feature type="coiled-coil region" evidence="1">
    <location>
        <begin position="42"/>
        <end position="74"/>
    </location>
</feature>
<keyword evidence="1" id="KW-0175">Coiled coil</keyword>
<dbReference type="EMBL" id="JWZX01000482">
    <property type="protein sequence ID" value="KOO52841.1"/>
    <property type="molecule type" value="Genomic_DNA"/>
</dbReference>
<keyword evidence="3" id="KW-1185">Reference proteome</keyword>
<evidence type="ECO:0000313" key="2">
    <source>
        <dbReference type="EMBL" id="KOO52841.1"/>
    </source>
</evidence>
<name>A0A0M0LPA5_9EUKA</name>
<gene>
    <name evidence="2" type="ORF">Ctob_016456</name>
</gene>
<evidence type="ECO:0000313" key="3">
    <source>
        <dbReference type="Proteomes" id="UP000037460"/>
    </source>
</evidence>
<accession>A0A0M0LPA5</accession>